<evidence type="ECO:0000259" key="6">
    <source>
        <dbReference type="Pfam" id="PF02836"/>
    </source>
</evidence>
<dbReference type="InterPro" id="IPR051913">
    <property type="entry name" value="GH2_Domain-Containing"/>
</dbReference>
<dbReference type="InterPro" id="IPR006101">
    <property type="entry name" value="Glyco_hydro_2"/>
</dbReference>
<dbReference type="SUPFAM" id="SSF49303">
    <property type="entry name" value="beta-Galactosidase/glucuronidase domain"/>
    <property type="match status" value="1"/>
</dbReference>
<keyword evidence="3" id="KW-0326">Glycosidase</keyword>
<dbReference type="PROSITE" id="PS51257">
    <property type="entry name" value="PROKAR_LIPOPROTEIN"/>
    <property type="match status" value="1"/>
</dbReference>
<dbReference type="Gene3D" id="2.60.40.10">
    <property type="entry name" value="Immunoglobulins"/>
    <property type="match status" value="3"/>
</dbReference>
<dbReference type="InterPro" id="IPR008964">
    <property type="entry name" value="Invasin/intimin_cell_adhesion"/>
</dbReference>
<evidence type="ECO:0000313" key="11">
    <source>
        <dbReference type="Proteomes" id="UP000831290"/>
    </source>
</evidence>
<feature type="domain" description="DUF4982" evidence="8">
    <location>
        <begin position="646"/>
        <end position="704"/>
    </location>
</feature>
<evidence type="ECO:0000256" key="1">
    <source>
        <dbReference type="ARBA" id="ARBA00007401"/>
    </source>
</evidence>
<dbReference type="Pfam" id="PF00703">
    <property type="entry name" value="Glyco_hydro_2"/>
    <property type="match status" value="1"/>
</dbReference>
<organism evidence="10 11">
    <name type="scientific">Abyssalbus ytuae</name>
    <dbReference type="NCBI Taxonomy" id="2926907"/>
    <lineage>
        <taxon>Bacteria</taxon>
        <taxon>Pseudomonadati</taxon>
        <taxon>Bacteroidota</taxon>
        <taxon>Flavobacteriia</taxon>
        <taxon>Flavobacteriales</taxon>
        <taxon>Flavobacteriaceae</taxon>
        <taxon>Abyssalbus</taxon>
    </lineage>
</organism>
<proteinExistence type="inferred from homology"/>
<dbReference type="Pfam" id="PF02836">
    <property type="entry name" value="Glyco_hydro_2_C"/>
    <property type="match status" value="1"/>
</dbReference>
<sequence length="824" mass="93919">MYNKFYIKTTTVLYALFMVSFFACEFPESQNQMTRKASFNTNWNFYLTKDTLDSINASTQWRKLNLPHDWSIESTFFESHPSGHGGGYLSGGLGWYKKTFNVKDSTKLTSIIFDGIYMNSEAWINGHYLGKRPNGYISFEYNLTPYLNYGDKNNELLVKVNNSKQPNSRWYSGSGIYRNVWLKTVNKTHIINNGTFIITPKVSDKEAIVLIEITLNNQSDVVKKGEVLTTIYQNSNKINSVSKEIPFDANPNQSITQELIIKNPKLWSVESPTMYTAVTQVKIDNQIVDEYKTPFGIRTFRFTTDKGFILNGKPLKIKGVCQHHDLGPLGTAINYRALERQLEILKDMGVNGIRTAHNPPAPELLELCDKMGFIVMDESYDMWKTGKTKYDYSNYWDEWHIKDLEDFIIRDRNHPSVFIWSIGNEISDQWSEEGVEIAKELTAIIKKLDSTRPITAGMNPPVNMKIDEVTLQFDEANTYFNNLAKSGALDLIGYNYAHQTWVHHQENFPGVPFIATETTSALQTRGYYDFPSDTMKIWPKRWDIPFDGGTPGNTCSAFDQVRAPWGSLHETSWKIIKKHDFMSGMYIWTGFDYIGEPTPYVWPSRSSYFGVIDLAGFPKDVYYMYQSEWTNKDVLYVFPHWNWNKGQMIDVWTYYNHADEVELYVNGKSQGIRKKQGDDLHVMWRIPFEAGVLKVVSRKDGKIVLQKEIKTAGEASGLNLIADRNTIKANGTDLSFVTVEIIDSDGNIVPTAQNNIHFELKGEGKIVGVSSGDPTNHQSFKGIHHKALNGKCLVIVQSGEMGGTLQLTATSEGLQNKAIKIIMN</sequence>
<dbReference type="KEGG" id="fbm:MQE35_05460"/>
<dbReference type="Pfam" id="PF02837">
    <property type="entry name" value="Glyco_hydro_2_N"/>
    <property type="match status" value="1"/>
</dbReference>
<feature type="chain" id="PRO_5039132243" evidence="4">
    <location>
        <begin position="24"/>
        <end position="824"/>
    </location>
</feature>
<feature type="domain" description="Glycoside hydrolase family 2 immunoglobulin-like beta-sandwich" evidence="5">
    <location>
        <begin position="196"/>
        <end position="298"/>
    </location>
</feature>
<dbReference type="InterPro" id="IPR006104">
    <property type="entry name" value="Glyco_hydro_2_N"/>
</dbReference>
<evidence type="ECO:0000259" key="5">
    <source>
        <dbReference type="Pfam" id="PF00703"/>
    </source>
</evidence>
<evidence type="ECO:0000256" key="2">
    <source>
        <dbReference type="ARBA" id="ARBA00022801"/>
    </source>
</evidence>
<evidence type="ECO:0000313" key="10">
    <source>
        <dbReference type="EMBL" id="UOB18738.1"/>
    </source>
</evidence>
<dbReference type="Proteomes" id="UP000831290">
    <property type="component" value="Chromosome"/>
</dbReference>
<keyword evidence="11" id="KW-1185">Reference proteome</keyword>
<dbReference type="SUPFAM" id="SSF49785">
    <property type="entry name" value="Galactose-binding domain-like"/>
    <property type="match status" value="1"/>
</dbReference>
<dbReference type="PANTHER" id="PTHR42732:SF1">
    <property type="entry name" value="BETA-MANNOSIDASE"/>
    <property type="match status" value="1"/>
</dbReference>
<evidence type="ECO:0000256" key="4">
    <source>
        <dbReference type="SAM" id="SignalP"/>
    </source>
</evidence>
<dbReference type="InterPro" id="IPR008979">
    <property type="entry name" value="Galactose-bd-like_sf"/>
</dbReference>
<dbReference type="InterPro" id="IPR023232">
    <property type="entry name" value="Glyco_hydro_2_AS"/>
</dbReference>
<dbReference type="SUPFAM" id="SSF51445">
    <property type="entry name" value="(Trans)glycosidases"/>
    <property type="match status" value="1"/>
</dbReference>
<dbReference type="Pfam" id="PF16355">
    <property type="entry name" value="DUF4982"/>
    <property type="match status" value="1"/>
</dbReference>
<dbReference type="PRINTS" id="PR00132">
    <property type="entry name" value="GLHYDRLASE2"/>
</dbReference>
<dbReference type="EMBL" id="CP094358">
    <property type="protein sequence ID" value="UOB18738.1"/>
    <property type="molecule type" value="Genomic_DNA"/>
</dbReference>
<dbReference type="InterPro" id="IPR013783">
    <property type="entry name" value="Ig-like_fold"/>
</dbReference>
<keyword evidence="4" id="KW-0732">Signal</keyword>
<feature type="domain" description="Glycosyl hydrolases family 2 sugar binding" evidence="7">
    <location>
        <begin position="92"/>
        <end position="183"/>
    </location>
</feature>
<dbReference type="GO" id="GO:0004553">
    <property type="term" value="F:hydrolase activity, hydrolyzing O-glycosyl compounds"/>
    <property type="evidence" value="ECO:0007669"/>
    <property type="project" value="InterPro"/>
</dbReference>
<feature type="domain" description="Glycoside hydrolase family 2 catalytic" evidence="6">
    <location>
        <begin position="304"/>
        <end position="522"/>
    </location>
</feature>
<dbReference type="Gene3D" id="3.20.20.80">
    <property type="entry name" value="Glycosidases"/>
    <property type="match status" value="1"/>
</dbReference>
<reference evidence="10" key="1">
    <citation type="submission" date="2022-03" db="EMBL/GenBank/DDBJ databases">
        <title>Description of Abyssus ytuae gen. nov., sp. nov., a novel member of the family Flavobacteriaceae isolated from the sediment of Mariana Trench.</title>
        <authorList>
            <person name="Zhang J."/>
            <person name="Xu X."/>
        </authorList>
    </citation>
    <scope>NUCLEOTIDE SEQUENCE</scope>
    <source>
        <strain evidence="10">MT3330</strain>
    </source>
</reference>
<feature type="domain" description="Glycoside hydrolase family 2" evidence="9">
    <location>
        <begin position="718"/>
        <end position="819"/>
    </location>
</feature>
<dbReference type="AlphaFoldDB" id="A0A9E6ZTR9"/>
<keyword evidence="2" id="KW-0378">Hydrolase</keyword>
<feature type="signal peptide" evidence="4">
    <location>
        <begin position="1"/>
        <end position="23"/>
    </location>
</feature>
<dbReference type="SUPFAM" id="SSF49373">
    <property type="entry name" value="Invasin/intimin cell-adhesion fragments"/>
    <property type="match status" value="1"/>
</dbReference>
<evidence type="ECO:0000259" key="9">
    <source>
        <dbReference type="Pfam" id="PF18565"/>
    </source>
</evidence>
<name>A0A9E6ZTR9_9FLAO</name>
<evidence type="ECO:0000259" key="8">
    <source>
        <dbReference type="Pfam" id="PF16355"/>
    </source>
</evidence>
<protein>
    <submittedName>
        <fullName evidence="10">DUF4982 domain-containing protein</fullName>
    </submittedName>
</protein>
<dbReference type="InterPro" id="IPR040605">
    <property type="entry name" value="Glyco_hydro2_dom5"/>
</dbReference>
<dbReference type="Pfam" id="PF18565">
    <property type="entry name" value="Glyco_hydro2_C5"/>
    <property type="match status" value="1"/>
</dbReference>
<dbReference type="Gene3D" id="2.60.120.260">
    <property type="entry name" value="Galactose-binding domain-like"/>
    <property type="match status" value="1"/>
</dbReference>
<dbReference type="InterPro" id="IPR017853">
    <property type="entry name" value="GH"/>
</dbReference>
<dbReference type="InterPro" id="IPR032311">
    <property type="entry name" value="DUF4982"/>
</dbReference>
<comment type="similarity">
    <text evidence="1">Belongs to the glycosyl hydrolase 2 family.</text>
</comment>
<accession>A0A9E6ZTR9</accession>
<evidence type="ECO:0000256" key="3">
    <source>
        <dbReference type="ARBA" id="ARBA00023295"/>
    </source>
</evidence>
<dbReference type="GO" id="GO:0005975">
    <property type="term" value="P:carbohydrate metabolic process"/>
    <property type="evidence" value="ECO:0007669"/>
    <property type="project" value="InterPro"/>
</dbReference>
<dbReference type="PANTHER" id="PTHR42732">
    <property type="entry name" value="BETA-GALACTOSIDASE"/>
    <property type="match status" value="1"/>
</dbReference>
<dbReference type="InterPro" id="IPR006103">
    <property type="entry name" value="Glyco_hydro_2_cat"/>
</dbReference>
<gene>
    <name evidence="10" type="ORF">MQE35_05460</name>
</gene>
<evidence type="ECO:0000259" key="7">
    <source>
        <dbReference type="Pfam" id="PF02837"/>
    </source>
</evidence>
<dbReference type="InterPro" id="IPR006102">
    <property type="entry name" value="Ig-like_GH2"/>
</dbReference>
<dbReference type="InterPro" id="IPR036156">
    <property type="entry name" value="Beta-gal/glucu_dom_sf"/>
</dbReference>
<dbReference type="RefSeq" id="WP_255845355.1">
    <property type="nucleotide sequence ID" value="NZ_CP094358.1"/>
</dbReference>
<dbReference type="PROSITE" id="PS00608">
    <property type="entry name" value="GLYCOSYL_HYDROL_F2_2"/>
    <property type="match status" value="1"/>
</dbReference>